<dbReference type="EMBL" id="LSYV01000047">
    <property type="protein sequence ID" value="KXZ46207.1"/>
    <property type="molecule type" value="Genomic_DNA"/>
</dbReference>
<dbReference type="GO" id="GO:0005762">
    <property type="term" value="C:mitochondrial large ribosomal subunit"/>
    <property type="evidence" value="ECO:0007669"/>
    <property type="project" value="TreeGrafter"/>
</dbReference>
<evidence type="ECO:0000256" key="3">
    <source>
        <dbReference type="ARBA" id="ARBA00023274"/>
    </source>
</evidence>
<evidence type="ECO:0008006" key="8">
    <source>
        <dbReference type="Google" id="ProtNLM"/>
    </source>
</evidence>
<protein>
    <recommendedName>
        <fullName evidence="8">50S ribosomal protein L22, chloroplastic</fullName>
    </recommendedName>
</protein>
<evidence type="ECO:0000313" key="6">
    <source>
        <dbReference type="EMBL" id="KXZ46207.1"/>
    </source>
</evidence>
<dbReference type="AlphaFoldDB" id="A0A150G8N5"/>
<dbReference type="OrthoDB" id="416470at2759"/>
<evidence type="ECO:0000256" key="1">
    <source>
        <dbReference type="ARBA" id="ARBA00009451"/>
    </source>
</evidence>
<evidence type="ECO:0000256" key="5">
    <source>
        <dbReference type="SAM" id="MobiDB-lite"/>
    </source>
</evidence>
<sequence length="293" mass="31063">MEQQAWSGAHITSRLTISTVQGTAPCTPRSVAALSPACQLRSLHSSRGSLAATGGGSGAEGDSASAAAGSGREQAQQHSQQEQAAASGPVRNPLQAALEAAGELTQRRGPGQGLAEASQAAGLTGGRRRQRTWVWYDVRDEREERLKERRRLRYEGLGTAYLTNVPQSMKKMDRIIKLTLEEAYKDATEAKGLNGDKLVVGAIYATKGMYEKGMTPMGKGGSGRRTKRKSHLRVVLREARGSDAAFSARVVPPLMAAWARAGAEPARWRAAAAGAGGAAAGGPRPRFAYRLEV</sequence>
<organism evidence="6 7">
    <name type="scientific">Gonium pectorale</name>
    <name type="common">Green alga</name>
    <dbReference type="NCBI Taxonomy" id="33097"/>
    <lineage>
        <taxon>Eukaryota</taxon>
        <taxon>Viridiplantae</taxon>
        <taxon>Chlorophyta</taxon>
        <taxon>core chlorophytes</taxon>
        <taxon>Chlorophyceae</taxon>
        <taxon>CS clade</taxon>
        <taxon>Chlamydomonadales</taxon>
        <taxon>Volvocaceae</taxon>
        <taxon>Gonium</taxon>
    </lineage>
</organism>
<feature type="region of interest" description="Disordered" evidence="5">
    <location>
        <begin position="49"/>
        <end position="89"/>
    </location>
</feature>
<dbReference type="PANTHER" id="PTHR13501">
    <property type="entry name" value="CHLOROPLAST 50S RIBOSOMAL PROTEIN L22-RELATED"/>
    <property type="match status" value="1"/>
</dbReference>
<comment type="similarity">
    <text evidence="1 4">Belongs to the universal ribosomal protein uL22 family.</text>
</comment>
<evidence type="ECO:0000313" key="7">
    <source>
        <dbReference type="Proteomes" id="UP000075714"/>
    </source>
</evidence>
<dbReference type="GO" id="GO:0003735">
    <property type="term" value="F:structural constituent of ribosome"/>
    <property type="evidence" value="ECO:0007669"/>
    <property type="project" value="InterPro"/>
</dbReference>
<dbReference type="InterPro" id="IPR036394">
    <property type="entry name" value="Ribosomal_uL22_sf"/>
</dbReference>
<keyword evidence="2 4" id="KW-0689">Ribosomal protein</keyword>
<proteinExistence type="inferred from homology"/>
<comment type="caution">
    <text evidence="6">The sequence shown here is derived from an EMBL/GenBank/DDBJ whole genome shotgun (WGS) entry which is preliminary data.</text>
</comment>
<dbReference type="InterPro" id="IPR001063">
    <property type="entry name" value="Ribosomal_uL22"/>
</dbReference>
<evidence type="ECO:0000256" key="4">
    <source>
        <dbReference type="RuleBase" id="RU004005"/>
    </source>
</evidence>
<feature type="compositionally biased region" description="Low complexity" evidence="5">
    <location>
        <begin position="60"/>
        <end position="87"/>
    </location>
</feature>
<evidence type="ECO:0000256" key="2">
    <source>
        <dbReference type="ARBA" id="ARBA00022980"/>
    </source>
</evidence>
<dbReference type="GO" id="GO:0006412">
    <property type="term" value="P:translation"/>
    <property type="evidence" value="ECO:0007669"/>
    <property type="project" value="InterPro"/>
</dbReference>
<name>A0A150G8N5_GONPE</name>
<keyword evidence="3 4" id="KW-0687">Ribonucleoprotein</keyword>
<dbReference type="STRING" id="33097.A0A150G8N5"/>
<dbReference type="SUPFAM" id="SSF54843">
    <property type="entry name" value="Ribosomal protein L22"/>
    <property type="match status" value="1"/>
</dbReference>
<accession>A0A150G8N5</accession>
<reference evidence="7" key="1">
    <citation type="journal article" date="2016" name="Nat. Commun.">
        <title>The Gonium pectorale genome demonstrates co-option of cell cycle regulation during the evolution of multicellularity.</title>
        <authorList>
            <person name="Hanschen E.R."/>
            <person name="Marriage T.N."/>
            <person name="Ferris P.J."/>
            <person name="Hamaji T."/>
            <person name="Toyoda A."/>
            <person name="Fujiyama A."/>
            <person name="Neme R."/>
            <person name="Noguchi H."/>
            <person name="Minakuchi Y."/>
            <person name="Suzuki M."/>
            <person name="Kawai-Toyooka H."/>
            <person name="Smith D.R."/>
            <person name="Sparks H."/>
            <person name="Anderson J."/>
            <person name="Bakaric R."/>
            <person name="Luria V."/>
            <person name="Karger A."/>
            <person name="Kirschner M.W."/>
            <person name="Durand P.M."/>
            <person name="Michod R.E."/>
            <person name="Nozaki H."/>
            <person name="Olson B.J."/>
        </authorList>
    </citation>
    <scope>NUCLEOTIDE SEQUENCE [LARGE SCALE GENOMIC DNA]</scope>
    <source>
        <strain evidence="7">NIES-2863</strain>
    </source>
</reference>
<dbReference type="Gene3D" id="3.90.470.10">
    <property type="entry name" value="Ribosomal protein L22/L17"/>
    <property type="match status" value="1"/>
</dbReference>
<dbReference type="Proteomes" id="UP000075714">
    <property type="component" value="Unassembled WGS sequence"/>
</dbReference>
<dbReference type="InterPro" id="IPR047867">
    <property type="entry name" value="Ribosomal_uL22_bac/org-type"/>
</dbReference>
<gene>
    <name evidence="6" type="ORF">GPECTOR_46g276</name>
</gene>
<dbReference type="Pfam" id="PF00237">
    <property type="entry name" value="Ribosomal_L22"/>
    <property type="match status" value="1"/>
</dbReference>
<keyword evidence="7" id="KW-1185">Reference proteome</keyword>
<dbReference type="PANTHER" id="PTHR13501:SF8">
    <property type="entry name" value="LARGE RIBOSOMAL SUBUNIT PROTEIN UL22M"/>
    <property type="match status" value="1"/>
</dbReference>